<dbReference type="InterPro" id="IPR002347">
    <property type="entry name" value="SDR_fam"/>
</dbReference>
<dbReference type="OMA" id="NIYFRQP"/>
<comment type="catalytic activity">
    <reaction evidence="17">
        <text>prostaglandin A1 + NAD(+) = 15-oxo-prostaglandin A1 + NADH + H(+)</text>
        <dbReference type="Rhea" id="RHEA:41263"/>
        <dbReference type="ChEBI" id="CHEBI:15378"/>
        <dbReference type="ChEBI" id="CHEBI:57398"/>
        <dbReference type="ChEBI" id="CHEBI:57540"/>
        <dbReference type="ChEBI" id="CHEBI:57945"/>
        <dbReference type="ChEBI" id="CHEBI:85072"/>
    </reaction>
    <physiologicalReaction direction="left-to-right" evidence="17">
        <dbReference type="Rhea" id="RHEA:41264"/>
    </physiologicalReaction>
</comment>
<evidence type="ECO:0000256" key="1">
    <source>
        <dbReference type="ARBA" id="ARBA00006484"/>
    </source>
</evidence>
<comment type="similarity">
    <text evidence="1 22">Belongs to the short-chain dehydrogenases/reductases (SDR) family.</text>
</comment>
<evidence type="ECO:0000256" key="10">
    <source>
        <dbReference type="ARBA" id="ARBA00047672"/>
    </source>
</evidence>
<comment type="catalytic activity">
    <reaction evidence="12">
        <text>15-oxo-(5S,6R)-dihydroxy-(7E,9E,11Z)-eicosatrienoate + NADH + H(+) = (5S,6R,15S)-trihydroxy-(7E,9E,11Z)-eicosatrienoate + NAD(+)</text>
        <dbReference type="Rhea" id="RHEA:41596"/>
        <dbReference type="ChEBI" id="CHEBI:15378"/>
        <dbReference type="ChEBI" id="CHEBI:57540"/>
        <dbReference type="ChEBI" id="CHEBI:57945"/>
        <dbReference type="ChEBI" id="CHEBI:78325"/>
        <dbReference type="ChEBI" id="CHEBI:78329"/>
    </reaction>
    <physiologicalReaction direction="left-to-right" evidence="12">
        <dbReference type="Rhea" id="RHEA:41597"/>
    </physiologicalReaction>
</comment>
<dbReference type="GeneID" id="8232577"/>
<evidence type="ECO:0000256" key="18">
    <source>
        <dbReference type="ARBA" id="ARBA00048739"/>
    </source>
</evidence>
<name>E0VAP2_PEDHC</name>
<dbReference type="Pfam" id="PF00106">
    <property type="entry name" value="adh_short"/>
    <property type="match status" value="1"/>
</dbReference>
<dbReference type="OrthoDB" id="417891at2759"/>
<dbReference type="EnsemblMetazoa" id="PHUM042110-RA">
    <property type="protein sequence ID" value="PHUM042110-PA"/>
    <property type="gene ID" value="PHUM042110"/>
</dbReference>
<dbReference type="PANTHER" id="PTHR44229:SF4">
    <property type="entry name" value="15-HYDROXYPROSTAGLANDIN DEHYDROGENASE [NAD(+)]"/>
    <property type="match status" value="1"/>
</dbReference>
<evidence type="ECO:0000256" key="5">
    <source>
        <dbReference type="ARBA" id="ARBA00040276"/>
    </source>
</evidence>
<dbReference type="InterPro" id="IPR020904">
    <property type="entry name" value="Sc_DH/Rdtase_CS"/>
</dbReference>
<gene>
    <name evidence="24" type="primary">8232577</name>
    <name evidence="23" type="ORF">Phum_PHUM042110</name>
</gene>
<comment type="catalytic activity">
    <reaction evidence="15">
        <text>resolvin D2 + NAD(+) = 7-oxoresolvin D2 + NADH + H(+)</text>
        <dbReference type="Rhea" id="RHEA:53584"/>
        <dbReference type="ChEBI" id="CHEBI:15378"/>
        <dbReference type="ChEBI" id="CHEBI:57540"/>
        <dbReference type="ChEBI" id="CHEBI:57945"/>
        <dbReference type="ChEBI" id="CHEBI:133367"/>
        <dbReference type="ChEBI" id="CHEBI:137497"/>
    </reaction>
    <physiologicalReaction direction="left-to-right" evidence="15">
        <dbReference type="Rhea" id="RHEA:53585"/>
    </physiologicalReaction>
</comment>
<evidence type="ECO:0000313" key="25">
    <source>
        <dbReference type="Proteomes" id="UP000009046"/>
    </source>
</evidence>
<accession>E0VAP2</accession>
<comment type="catalytic activity">
    <reaction evidence="11">
        <text>14-hydroxy-(4Z,7Z,10Z,12E,16Z,19Z)-docosahexaenoate + NAD(+) = 14-oxo-(4Z,7Z,10Z,12E,16Z,19Z)-docosahexaenoate + NADH + H(+)</text>
        <dbReference type="Rhea" id="RHEA:48952"/>
        <dbReference type="ChEBI" id="CHEBI:15378"/>
        <dbReference type="ChEBI" id="CHEBI:57540"/>
        <dbReference type="ChEBI" id="CHEBI:57945"/>
        <dbReference type="ChEBI" id="CHEBI:90866"/>
        <dbReference type="ChEBI" id="CHEBI:90867"/>
    </reaction>
    <physiologicalReaction direction="left-to-right" evidence="11">
        <dbReference type="Rhea" id="RHEA:48953"/>
    </physiologicalReaction>
</comment>
<dbReference type="Gene3D" id="3.40.50.720">
    <property type="entry name" value="NAD(P)-binding Rossmann-like Domain"/>
    <property type="match status" value="1"/>
</dbReference>
<evidence type="ECO:0000256" key="22">
    <source>
        <dbReference type="RuleBase" id="RU000363"/>
    </source>
</evidence>
<evidence type="ECO:0000256" key="13">
    <source>
        <dbReference type="ARBA" id="ARBA00048144"/>
    </source>
</evidence>
<comment type="catalytic activity">
    <reaction evidence="16">
        <text>lipoxin A4 + NAD(+) = 15-oxo-(5S,6R)-dihydroxy-(7E,9E,11Z,13E)-eicosatetraenoate + NADH + H(+)</text>
        <dbReference type="Rhea" id="RHEA:41572"/>
        <dbReference type="ChEBI" id="CHEBI:15378"/>
        <dbReference type="ChEBI" id="CHEBI:57540"/>
        <dbReference type="ChEBI" id="CHEBI:57945"/>
        <dbReference type="ChEBI" id="CHEBI:67026"/>
        <dbReference type="ChEBI" id="CHEBI:78311"/>
    </reaction>
    <physiologicalReaction direction="left-to-right" evidence="16">
        <dbReference type="Rhea" id="RHEA:41573"/>
    </physiologicalReaction>
</comment>
<evidence type="ECO:0000313" key="23">
    <source>
        <dbReference type="EMBL" id="EEB10448.1"/>
    </source>
</evidence>
<dbReference type="GO" id="GO:0016404">
    <property type="term" value="F:15-hydroxyprostaglandin dehydrogenase (NAD+) activity"/>
    <property type="evidence" value="ECO:0007669"/>
    <property type="project" value="UniProtKB-EC"/>
</dbReference>
<evidence type="ECO:0000256" key="19">
    <source>
        <dbReference type="ARBA" id="ARBA00048921"/>
    </source>
</evidence>
<evidence type="ECO:0000313" key="24">
    <source>
        <dbReference type="EnsemblMetazoa" id="PHUM042110-PA"/>
    </source>
</evidence>
<evidence type="ECO:0000256" key="20">
    <source>
        <dbReference type="ARBA" id="ARBA00049151"/>
    </source>
</evidence>
<comment type="catalytic activity">
    <reaction evidence="20">
        <text>(15S)-hydroxy-(5Z,8Z,11Z,13E)-eicosatetraenoate + NAD(+) = 15-oxo-(5Z,8Z,11Z,13E)-eicosatetraenoate + NADH + H(+)</text>
        <dbReference type="Rhea" id="RHEA:23260"/>
        <dbReference type="ChEBI" id="CHEBI:15378"/>
        <dbReference type="ChEBI" id="CHEBI:57409"/>
        <dbReference type="ChEBI" id="CHEBI:57410"/>
        <dbReference type="ChEBI" id="CHEBI:57540"/>
        <dbReference type="ChEBI" id="CHEBI:57945"/>
        <dbReference type="EC" id="1.1.1.232"/>
    </reaction>
    <physiologicalReaction direction="left-to-right" evidence="20">
        <dbReference type="Rhea" id="RHEA:23261"/>
    </physiologicalReaction>
</comment>
<comment type="catalytic activity">
    <reaction evidence="13">
        <text>(11R)-hydroxy-(5Z,8Z,12E,14Z)-eicosatetraenoate + NAD(+) = 11-oxo-(5Z,8Z,12E,14Z)-eicosatetraenoate + NADH + H(+)</text>
        <dbReference type="Rhea" id="RHEA:48640"/>
        <dbReference type="ChEBI" id="CHEBI:15378"/>
        <dbReference type="ChEBI" id="CHEBI:57540"/>
        <dbReference type="ChEBI" id="CHEBI:57945"/>
        <dbReference type="ChEBI" id="CHEBI:78836"/>
        <dbReference type="ChEBI" id="CHEBI:90697"/>
    </reaction>
    <physiologicalReaction direction="left-to-right" evidence="13">
        <dbReference type="Rhea" id="RHEA:48641"/>
    </physiologicalReaction>
</comment>
<evidence type="ECO:0000256" key="14">
    <source>
        <dbReference type="ARBA" id="ARBA00048170"/>
    </source>
</evidence>
<evidence type="ECO:0000256" key="3">
    <source>
        <dbReference type="ARBA" id="ARBA00038968"/>
    </source>
</evidence>
<dbReference type="AlphaFoldDB" id="E0VAP2"/>
<evidence type="ECO:0000256" key="2">
    <source>
        <dbReference type="ARBA" id="ARBA00023002"/>
    </source>
</evidence>
<dbReference type="EMBL" id="AAZO01000492">
    <property type="status" value="NOT_ANNOTATED_CDS"/>
    <property type="molecule type" value="Genomic_DNA"/>
</dbReference>
<evidence type="ECO:0000256" key="15">
    <source>
        <dbReference type="ARBA" id="ARBA00048393"/>
    </source>
</evidence>
<dbReference type="HOGENOM" id="CLU_010194_2_16_1"/>
<dbReference type="PRINTS" id="PR00081">
    <property type="entry name" value="GDHRDH"/>
</dbReference>
<dbReference type="EC" id="1.1.1.232" evidence="4"/>
<dbReference type="KEGG" id="phu:Phum_PHUM042110"/>
<dbReference type="RefSeq" id="XP_002423186.1">
    <property type="nucleotide sequence ID" value="XM_002423141.1"/>
</dbReference>
<comment type="function">
    <text evidence="8">Catalyzes the NAD-dependent dehydrogenation (oxidation) of a broad array of hydroxylated polyunsaturated fatty acids (mainly eicosanoids and docosanoids, including prostaglandins, lipoxins and resolvins), yielding their corresponding keto (oxo) metabolites. Decreases the levels of the pro-proliferative prostaglandins such as prostaglandin E2 (whose activity is increased in cancer because of an increase in the expression of cyclooxygenase 2) and generates oxo-fatty acid products that can profoundly influence cell function by abrogating pro-inflammatory cytokine expression. Converts resolvins E1, D1 and D2 to their oxo products, which represents a mode of resolvin inactivation. Resolvin E1 plays important roles during the resolution phase of acute inflammation, while resolvins D1 and D2 have a unique role in obesity-induced adipose inflammation.</text>
</comment>
<evidence type="ECO:0000256" key="12">
    <source>
        <dbReference type="ARBA" id="ARBA00048140"/>
    </source>
</evidence>
<evidence type="ECO:0000256" key="9">
    <source>
        <dbReference type="ARBA" id="ARBA00047325"/>
    </source>
</evidence>
<dbReference type="FunFam" id="3.40.50.720:FF:000149">
    <property type="entry name" value="15-hydroxyprostaglandin dehydrogenase [NAD(+)]"/>
    <property type="match status" value="1"/>
</dbReference>
<reference evidence="23" key="2">
    <citation type="submission" date="2007-04" db="EMBL/GenBank/DDBJ databases">
        <title>The genome of the human body louse.</title>
        <authorList>
            <consortium name="The Human Body Louse Genome Consortium"/>
            <person name="Kirkness E."/>
            <person name="Walenz B."/>
            <person name="Hass B."/>
            <person name="Bruggner R."/>
            <person name="Strausberg R."/>
        </authorList>
    </citation>
    <scope>NUCLEOTIDE SEQUENCE</scope>
    <source>
        <strain evidence="23">USDA</strain>
    </source>
</reference>
<comment type="catalytic activity">
    <reaction evidence="19">
        <text>resolvin D2 + NAD(+) = 16-oxoresolvin D2 + NADH + H(+)</text>
        <dbReference type="Rhea" id="RHEA:53588"/>
        <dbReference type="ChEBI" id="CHEBI:15378"/>
        <dbReference type="ChEBI" id="CHEBI:57540"/>
        <dbReference type="ChEBI" id="CHEBI:57945"/>
        <dbReference type="ChEBI" id="CHEBI:133367"/>
        <dbReference type="ChEBI" id="CHEBI:137498"/>
    </reaction>
    <physiologicalReaction direction="left-to-right" evidence="19">
        <dbReference type="Rhea" id="RHEA:53589"/>
    </physiologicalReaction>
</comment>
<dbReference type="PRINTS" id="PR00080">
    <property type="entry name" value="SDRFAMILY"/>
</dbReference>
<evidence type="ECO:0000256" key="21">
    <source>
        <dbReference type="ARBA" id="ARBA00049188"/>
    </source>
</evidence>
<dbReference type="PANTHER" id="PTHR44229">
    <property type="entry name" value="15-HYDROXYPROSTAGLANDIN DEHYDROGENASE [NAD(+)]"/>
    <property type="match status" value="1"/>
</dbReference>
<evidence type="ECO:0000256" key="17">
    <source>
        <dbReference type="ARBA" id="ARBA00048611"/>
    </source>
</evidence>
<dbReference type="Proteomes" id="UP000009046">
    <property type="component" value="Unassembled WGS sequence"/>
</dbReference>
<comment type="catalytic activity">
    <reaction evidence="21">
        <text>resolvin E1 + NAD(+) = 18-oxo-resolvin E1 + NADH + H(+)</text>
        <dbReference type="Rhea" id="RHEA:49244"/>
        <dbReference type="ChEBI" id="CHEBI:15378"/>
        <dbReference type="ChEBI" id="CHEBI:57540"/>
        <dbReference type="ChEBI" id="CHEBI:57945"/>
        <dbReference type="ChEBI" id="CHEBI:91000"/>
        <dbReference type="ChEBI" id="CHEBI:91001"/>
    </reaction>
    <physiologicalReaction direction="left-to-right" evidence="21">
        <dbReference type="Rhea" id="RHEA:49245"/>
    </physiologicalReaction>
</comment>
<dbReference type="InParanoid" id="E0VAP2"/>
<dbReference type="eggNOG" id="KOG4169">
    <property type="taxonomic scope" value="Eukaryota"/>
</dbReference>
<dbReference type="EC" id="1.1.1.141" evidence="3"/>
<evidence type="ECO:0000256" key="8">
    <source>
        <dbReference type="ARBA" id="ARBA00045705"/>
    </source>
</evidence>
<dbReference type="EMBL" id="DS235012">
    <property type="protein sequence ID" value="EEB10448.1"/>
    <property type="molecule type" value="Genomic_DNA"/>
</dbReference>
<dbReference type="STRING" id="121224.E0VAP2"/>
<comment type="catalytic activity">
    <reaction evidence="9">
        <text>prostaglandin E1 + NAD(+) = 15-oxoprostaglandin E1 + NADH + H(+)</text>
        <dbReference type="Rhea" id="RHEA:16477"/>
        <dbReference type="ChEBI" id="CHEBI:15378"/>
        <dbReference type="ChEBI" id="CHEBI:57397"/>
        <dbReference type="ChEBI" id="CHEBI:57401"/>
        <dbReference type="ChEBI" id="CHEBI:57540"/>
        <dbReference type="ChEBI" id="CHEBI:57945"/>
    </reaction>
    <physiologicalReaction direction="left-to-right" evidence="9">
        <dbReference type="Rhea" id="RHEA:16478"/>
    </physiologicalReaction>
</comment>
<comment type="catalytic activity">
    <reaction evidence="18">
        <text>prostaglandin E2 + NAD(+) = 15-oxoprostaglandin E2 + NADH + H(+)</text>
        <dbReference type="Rhea" id="RHEA:11876"/>
        <dbReference type="ChEBI" id="CHEBI:15378"/>
        <dbReference type="ChEBI" id="CHEBI:57400"/>
        <dbReference type="ChEBI" id="CHEBI:57540"/>
        <dbReference type="ChEBI" id="CHEBI:57945"/>
        <dbReference type="ChEBI" id="CHEBI:606564"/>
        <dbReference type="EC" id="1.1.1.141"/>
    </reaction>
    <physiologicalReaction direction="left-to-right" evidence="18">
        <dbReference type="Rhea" id="RHEA:11877"/>
    </physiologicalReaction>
</comment>
<dbReference type="SUPFAM" id="SSF51735">
    <property type="entry name" value="NAD(P)-binding Rossmann-fold domains"/>
    <property type="match status" value="1"/>
</dbReference>
<evidence type="ECO:0000256" key="16">
    <source>
        <dbReference type="ARBA" id="ARBA00048535"/>
    </source>
</evidence>
<dbReference type="CTD" id="8232577"/>
<evidence type="ECO:0000256" key="11">
    <source>
        <dbReference type="ARBA" id="ARBA00048008"/>
    </source>
</evidence>
<evidence type="ECO:0000256" key="6">
    <source>
        <dbReference type="ARBA" id="ARBA00041812"/>
    </source>
</evidence>
<comment type="catalytic activity">
    <reaction evidence="10">
        <text>resolvin D1 + NAD(+) = 8-oxoresolvin D1 + NADH + H(+)</text>
        <dbReference type="Rhea" id="RHEA:50124"/>
        <dbReference type="ChEBI" id="CHEBI:15378"/>
        <dbReference type="ChEBI" id="CHEBI:57540"/>
        <dbReference type="ChEBI" id="CHEBI:57945"/>
        <dbReference type="ChEBI" id="CHEBI:132079"/>
        <dbReference type="ChEBI" id="CHEBI:132080"/>
    </reaction>
    <physiologicalReaction direction="left-to-right" evidence="10">
        <dbReference type="Rhea" id="RHEA:50125"/>
    </physiologicalReaction>
</comment>
<protein>
    <recommendedName>
        <fullName evidence="5">15-hydroxyprostaglandin dehydrogenase [NAD(+)]</fullName>
        <ecNumber evidence="3">1.1.1.141</ecNumber>
        <ecNumber evidence="4">1.1.1.232</ecNumber>
    </recommendedName>
    <alternativeName>
        <fullName evidence="7">Eicosanoid/docosanoid dehydrogenase [NAD(+)]</fullName>
    </alternativeName>
    <alternativeName>
        <fullName evidence="6">Prostaglandin dehydrogenase 1</fullName>
    </alternativeName>
</protein>
<reference evidence="24" key="3">
    <citation type="submission" date="2021-02" db="UniProtKB">
        <authorList>
            <consortium name="EnsemblMetazoa"/>
        </authorList>
    </citation>
    <scope>IDENTIFICATION</scope>
    <source>
        <strain evidence="24">USDA</strain>
    </source>
</reference>
<keyword evidence="25" id="KW-1185">Reference proteome</keyword>
<sequence length="257" mass="28319">MDFNDKIVLVTGGASGIGKSIAEEFLKHGSKLAICDINEKDGELLCKHLTGKYGRDKVIFCECDVTDYTQFEEAFNTIMETFGGLDIVINNAGVLNDRLWELEVDVNLNGVIRGTLLAMQFMSRKKGGRGGILVNIGSNCSLKPYSSAPIYSATKHAIIGLTRAFGDAYHLNTTGIKILALCPSATESKLIGGDIRKQLLWEDYEKIWKQDTVNVIPQKSEYVARCLLQILPIAPSGSVWLVENSLPPRQIDYNSKT</sequence>
<dbReference type="GO" id="GO:0047034">
    <property type="term" value="F:15-hydroxyicosatetraenoate dehydrogenase activity"/>
    <property type="evidence" value="ECO:0007669"/>
    <property type="project" value="UniProtKB-EC"/>
</dbReference>
<comment type="catalytic activity">
    <reaction evidence="14">
        <text>resolvin D1 + NAD(+) = 17-oxoresolvin D1 + NADH + H(+)</text>
        <dbReference type="Rhea" id="RHEA:50128"/>
        <dbReference type="ChEBI" id="CHEBI:15378"/>
        <dbReference type="ChEBI" id="CHEBI:57540"/>
        <dbReference type="ChEBI" id="CHEBI:57945"/>
        <dbReference type="ChEBI" id="CHEBI:132079"/>
        <dbReference type="ChEBI" id="CHEBI:132081"/>
    </reaction>
    <physiologicalReaction direction="left-to-right" evidence="14">
        <dbReference type="Rhea" id="RHEA:50129"/>
    </physiologicalReaction>
</comment>
<proteinExistence type="inferred from homology"/>
<dbReference type="GO" id="GO:0005737">
    <property type="term" value="C:cytoplasm"/>
    <property type="evidence" value="ECO:0007669"/>
    <property type="project" value="TreeGrafter"/>
</dbReference>
<dbReference type="VEuPathDB" id="VectorBase:PHUM042110"/>
<dbReference type="PROSITE" id="PS00061">
    <property type="entry name" value="ADH_SHORT"/>
    <property type="match status" value="1"/>
</dbReference>
<dbReference type="InterPro" id="IPR036291">
    <property type="entry name" value="NAD(P)-bd_dom_sf"/>
</dbReference>
<keyword evidence="2 23" id="KW-0560">Oxidoreductase</keyword>
<evidence type="ECO:0000256" key="7">
    <source>
        <dbReference type="ARBA" id="ARBA00042026"/>
    </source>
</evidence>
<evidence type="ECO:0000256" key="4">
    <source>
        <dbReference type="ARBA" id="ARBA00039060"/>
    </source>
</evidence>
<dbReference type="FunCoup" id="E0VAP2">
    <property type="interactions" value="80"/>
</dbReference>
<organism>
    <name type="scientific">Pediculus humanus subsp. corporis</name>
    <name type="common">Body louse</name>
    <dbReference type="NCBI Taxonomy" id="121224"/>
    <lineage>
        <taxon>Eukaryota</taxon>
        <taxon>Metazoa</taxon>
        <taxon>Ecdysozoa</taxon>
        <taxon>Arthropoda</taxon>
        <taxon>Hexapoda</taxon>
        <taxon>Insecta</taxon>
        <taxon>Pterygota</taxon>
        <taxon>Neoptera</taxon>
        <taxon>Paraneoptera</taxon>
        <taxon>Psocodea</taxon>
        <taxon>Troctomorpha</taxon>
        <taxon>Phthiraptera</taxon>
        <taxon>Anoplura</taxon>
        <taxon>Pediculidae</taxon>
        <taxon>Pediculus</taxon>
    </lineage>
</organism>
<reference evidence="23" key="1">
    <citation type="submission" date="2007-04" db="EMBL/GenBank/DDBJ databases">
        <title>Annotation of Pediculus humanus corporis strain USDA.</title>
        <authorList>
            <person name="Kirkness E."/>
            <person name="Hannick L."/>
            <person name="Hass B."/>
            <person name="Bruggner R."/>
            <person name="Lawson D."/>
            <person name="Bidwell S."/>
            <person name="Joardar V."/>
            <person name="Caler E."/>
            <person name="Walenz B."/>
            <person name="Inman J."/>
            <person name="Schobel S."/>
            <person name="Galinsky K."/>
            <person name="Amedeo P."/>
            <person name="Strausberg R."/>
        </authorList>
    </citation>
    <scope>NUCLEOTIDE SEQUENCE</scope>
    <source>
        <strain evidence="23">USDA</strain>
    </source>
</reference>